<evidence type="ECO:0000313" key="2">
    <source>
        <dbReference type="Proteomes" id="UP000242942"/>
    </source>
</evidence>
<gene>
    <name evidence="1" type="primary">PocGH01_04016300</name>
    <name evidence="1" type="ORF">POCGH01_04016300</name>
</gene>
<dbReference type="OrthoDB" id="371339at2759"/>
<keyword evidence="2" id="KW-1185">Reference proteome</keyword>
<sequence length="667" mass="78986">MEKTQFKYFLKGKIDNIFEKYNRVNVLSDMLGKEGDIENGGKEEYAEVINNHPYENSTNEEDEYWQFRNSMVDYDIKNSKRNMENTYFNFINNFSLLSKPKFLIVENYTSIIYENCEDKINVILANESIIEGKIEIQVKGKESYMIPCNVYMNVLSCFFPQLERGIYHLFFFVNKEMIFIKLLFPGMTFNDYSKSLPLHVIEIKDFGYCVENKWDKNTKYNISVHNNVYTNRELLKMYNNMYKNYTMISQENRRNIKIGVGKNYKLEINNDEDFYDFLKSYKDIYTNHSFRNKNNNIHVNNVNFISQLNLEGEISQSRIPILYKKLLYDNCIYKNKMIIMYFHSVIFEYNPFNVLSVHIFTKDELKDGYTIFAFNLIPILNNENEKMEENSPFHKMDKKTGVNVEEGTSFNILKWLEKKKKNKKKKKKSYLSTLLMFHADEDNCADVRLWNYIRTIVCVKNGTSSNFYINRDSLKNDIQCPVPPELINNKNVFRKYAEGLKISEQVSIFFEKWNDDVLPVQKFVHSSLHDLSFGKMERLSNLVKSDAMKNEEGDILLLHSFHHKCEESENERGKHQTEIIEKGESNNSYRFDKIGCNEKAGSDQHDHNGKGEENLEKRETMECLHNSFVSFVFIVNGKIFQSVFPINKILLLFVINYWMHFVDEGSQ</sequence>
<accession>A0A1D3RD67</accession>
<dbReference type="AlphaFoldDB" id="A0A1D3RD67"/>
<reference evidence="1 2" key="1">
    <citation type="submission" date="2016-06" db="EMBL/GenBank/DDBJ databases">
        <authorList>
            <consortium name="Pathogen Informatics"/>
        </authorList>
    </citation>
    <scope>NUCLEOTIDE SEQUENCE [LARGE SCALE GENOMIC DNA]</scope>
    <source>
        <strain evidence="1">PocGH01</strain>
    </source>
</reference>
<organism evidence="1 2">
    <name type="scientific">Plasmodium ovale</name>
    <name type="common">malaria parasite P. ovale</name>
    <dbReference type="NCBI Taxonomy" id="36330"/>
    <lineage>
        <taxon>Eukaryota</taxon>
        <taxon>Sar</taxon>
        <taxon>Alveolata</taxon>
        <taxon>Apicomplexa</taxon>
        <taxon>Aconoidasida</taxon>
        <taxon>Haemosporida</taxon>
        <taxon>Plasmodiidae</taxon>
        <taxon>Plasmodium</taxon>
        <taxon>Plasmodium (Plasmodium)</taxon>
    </lineage>
</organism>
<dbReference type="VEuPathDB" id="PlasmoDB:PocGH01_04016300"/>
<dbReference type="EMBL" id="LT594585">
    <property type="protein sequence ID" value="SCN43084.1"/>
    <property type="molecule type" value="Genomic_DNA"/>
</dbReference>
<proteinExistence type="predicted"/>
<evidence type="ECO:0000313" key="1">
    <source>
        <dbReference type="EMBL" id="SCN43084.1"/>
    </source>
</evidence>
<dbReference type="VEuPathDB" id="PlasmoDB:POWCR01_040012200"/>
<name>A0A1D3RD67_PLAOA</name>
<dbReference type="Proteomes" id="UP000242942">
    <property type="component" value="Chromosome 4"/>
</dbReference>
<protein>
    <submittedName>
        <fullName evidence="1">Uncharacterized protein</fullName>
    </submittedName>
</protein>